<dbReference type="PROSITE" id="PS51318">
    <property type="entry name" value="TAT"/>
    <property type="match status" value="1"/>
</dbReference>
<dbReference type="NCBIfam" id="TIGR01409">
    <property type="entry name" value="TAT_signal_seq"/>
    <property type="match status" value="1"/>
</dbReference>
<accession>D1YUM9</accession>
<dbReference type="KEGG" id="mpd:MCP_0079"/>
<sequence length="308" mass="32762">MSRRSFLKAAVAAAAVAVTGCVSASEPSITPVPSIIPSPTSTATQSRLVVTTDPDPARLVDRALDAFGALPIKKDDRVFVKANFSFSRTVDQAASNHPQVLVRLMERCREAGASEVIAFDHTIDSSKLCLERSGIKAAVEKAGFTAIAVNSSSEYEERQIDGPTLKKTRIARILKDADVLINAPVVKSHGNTRLTAGMKNLMGVIDNRGAFHSSDLDGCIADLSYVIRPTLTVADAYRVLKSGGPNGGSPEDITHPQQLIVGYDPVAVDSYAATLLGLTGNDIEHVVRAYQRGLGEIDLGKVNVQKVV</sequence>
<evidence type="ECO:0000313" key="3">
    <source>
        <dbReference type="Proteomes" id="UP000001882"/>
    </source>
</evidence>
<dbReference type="InParanoid" id="D1YUM9"/>
<feature type="domain" description="DUF362" evidence="1">
    <location>
        <begin position="78"/>
        <end position="273"/>
    </location>
</feature>
<dbReference type="Pfam" id="PF04015">
    <property type="entry name" value="DUF362"/>
    <property type="match status" value="1"/>
</dbReference>
<reference evidence="3" key="3">
    <citation type="journal article" date="2011" name="PLoS ONE">
        <title>Genome sequence of a mesophilic hydrogenotrophic methanogen Methanocella paludicola, the first cultivated representative of the order Methanocellales.</title>
        <authorList>
            <person name="Sakai S."/>
            <person name="Takaki Y."/>
            <person name="Shimamura S."/>
            <person name="Sekine M."/>
            <person name="Tajima T."/>
            <person name="Kosugi H."/>
            <person name="Ichikawa N."/>
            <person name="Tasumi E."/>
            <person name="Hiraki A.T."/>
            <person name="Shimizu A."/>
            <person name="Kato Y."/>
            <person name="Nishiko R."/>
            <person name="Mori K."/>
            <person name="Fujita N."/>
            <person name="Imachi H."/>
            <person name="Takai K."/>
        </authorList>
    </citation>
    <scope>NUCLEOTIDE SEQUENCE [LARGE SCALE GENOMIC DNA]</scope>
    <source>
        <strain evidence="3">DSM 17711 / JCM 13418 / NBRC 101707 / SANAE</strain>
    </source>
</reference>
<dbReference type="EMBL" id="AP011532">
    <property type="protein sequence ID" value="BAI60151.1"/>
    <property type="molecule type" value="Genomic_DNA"/>
</dbReference>
<evidence type="ECO:0000313" key="2">
    <source>
        <dbReference type="EMBL" id="BAI60151.1"/>
    </source>
</evidence>
<name>D1YUM9_METPS</name>
<dbReference type="InterPro" id="IPR019546">
    <property type="entry name" value="TAT_signal_bac_arc"/>
</dbReference>
<dbReference type="STRING" id="304371.MCP_0079"/>
<keyword evidence="3" id="KW-1185">Reference proteome</keyword>
<evidence type="ECO:0000259" key="1">
    <source>
        <dbReference type="Pfam" id="PF04015"/>
    </source>
</evidence>
<gene>
    <name evidence="2" type="ordered locus">MCP_0079</name>
</gene>
<reference evidence="2 3" key="1">
    <citation type="journal article" date="2007" name="Appl. Environ. Microbiol.">
        <title>Isolation of key methanogens for global methane emission from rice paddy fields: a novel isolate affiliated with the clone cluster rice cluster I.</title>
        <authorList>
            <person name="Sakai S."/>
            <person name="Imachi H."/>
            <person name="Sekiguchi Y."/>
            <person name="Ohashi A."/>
            <person name="Harada H."/>
            <person name="Kamagata Y."/>
        </authorList>
    </citation>
    <scope>NUCLEOTIDE SEQUENCE [LARGE SCALE GENOMIC DNA]</scope>
    <source>
        <strain evidence="3">DSM 17711 / JCM 13418 / NBRC 101707 / SANAE</strain>
    </source>
</reference>
<dbReference type="eggNOG" id="arCOG02447">
    <property type="taxonomic scope" value="Archaea"/>
</dbReference>
<dbReference type="Proteomes" id="UP000001882">
    <property type="component" value="Chromosome"/>
</dbReference>
<dbReference type="InterPro" id="IPR006311">
    <property type="entry name" value="TAT_signal"/>
</dbReference>
<organism evidence="2 3">
    <name type="scientific">Methanocella paludicola (strain DSM 17711 / JCM 13418 / NBRC 101707 / SANAE)</name>
    <dbReference type="NCBI Taxonomy" id="304371"/>
    <lineage>
        <taxon>Archaea</taxon>
        <taxon>Methanobacteriati</taxon>
        <taxon>Methanobacteriota</taxon>
        <taxon>Stenosarchaea group</taxon>
        <taxon>Methanomicrobia</taxon>
        <taxon>Methanocellales</taxon>
        <taxon>Methanocellaceae</taxon>
        <taxon>Methanocella</taxon>
    </lineage>
</organism>
<proteinExistence type="predicted"/>
<dbReference type="PROSITE" id="PS51257">
    <property type="entry name" value="PROKAR_LIPOPROTEIN"/>
    <property type="match status" value="1"/>
</dbReference>
<reference evidence="2 3" key="2">
    <citation type="journal article" date="2008" name="Int. J. Syst. Evol. Microbiol.">
        <title>Methanocella paludicola gen. nov., sp. nov., a methane-producing archaeon, the first isolate of the lineage 'Rice Cluster I', and proposal of the new archaeal order Methanocellales ord. nov.</title>
        <authorList>
            <person name="Sakai S."/>
            <person name="Imachi H."/>
            <person name="Hanada S."/>
            <person name="Ohashi A."/>
            <person name="Harada H."/>
            <person name="Kamagata Y."/>
        </authorList>
    </citation>
    <scope>NUCLEOTIDE SEQUENCE [LARGE SCALE GENOMIC DNA]</scope>
    <source>
        <strain evidence="3">DSM 17711 / JCM 13418 / NBRC 101707 / SANAE</strain>
    </source>
</reference>
<dbReference type="AlphaFoldDB" id="D1YUM9"/>
<protein>
    <recommendedName>
        <fullName evidence="1">DUF362 domain-containing protein</fullName>
    </recommendedName>
</protein>
<dbReference type="InterPro" id="IPR007160">
    <property type="entry name" value="DUF362"/>
</dbReference>